<dbReference type="Gene3D" id="3.40.50.2300">
    <property type="match status" value="1"/>
</dbReference>
<dbReference type="Pfam" id="PF02518">
    <property type="entry name" value="HATPase_c"/>
    <property type="match status" value="1"/>
</dbReference>
<dbReference type="Gene3D" id="1.10.287.130">
    <property type="match status" value="1"/>
</dbReference>
<reference evidence="12 13" key="1">
    <citation type="submission" date="2015-09" db="EMBL/GenBank/DDBJ databases">
        <authorList>
            <consortium name="Pathogen Informatics"/>
        </authorList>
    </citation>
    <scope>NUCLEOTIDE SEQUENCE [LARGE SCALE GENOMIC DNA]</scope>
    <source>
        <strain evidence="12 13">2789STDY5834863</strain>
    </source>
</reference>
<dbReference type="GO" id="GO:0000155">
    <property type="term" value="F:phosphorelay sensor kinase activity"/>
    <property type="evidence" value="ECO:0007669"/>
    <property type="project" value="InterPro"/>
</dbReference>
<evidence type="ECO:0000256" key="7">
    <source>
        <dbReference type="ARBA" id="ARBA00024867"/>
    </source>
</evidence>
<evidence type="ECO:0000256" key="5">
    <source>
        <dbReference type="ARBA" id="ARBA00022777"/>
    </source>
</evidence>
<keyword evidence="9" id="KW-1133">Transmembrane helix</keyword>
<dbReference type="CDD" id="cd16922">
    <property type="entry name" value="HATPase_EvgS-ArcB-TorS-like"/>
    <property type="match status" value="1"/>
</dbReference>
<dbReference type="InterPro" id="IPR004358">
    <property type="entry name" value="Sig_transdc_His_kin-like_C"/>
</dbReference>
<dbReference type="SMART" id="SM00448">
    <property type="entry name" value="REC"/>
    <property type="match status" value="1"/>
</dbReference>
<dbReference type="PRINTS" id="PR00344">
    <property type="entry name" value="BCTRLSENSOR"/>
</dbReference>
<dbReference type="PANTHER" id="PTHR45339:SF1">
    <property type="entry name" value="HYBRID SIGNAL TRANSDUCTION HISTIDINE KINASE J"/>
    <property type="match status" value="1"/>
</dbReference>
<protein>
    <recommendedName>
        <fullName evidence="3">Stage 0 sporulation protein A homolog</fullName>
        <ecNumber evidence="2">2.7.13.3</ecNumber>
    </recommendedName>
</protein>
<dbReference type="PANTHER" id="PTHR45339">
    <property type="entry name" value="HYBRID SIGNAL TRANSDUCTION HISTIDINE KINASE J"/>
    <property type="match status" value="1"/>
</dbReference>
<dbReference type="InterPro" id="IPR036890">
    <property type="entry name" value="HATPase_C_sf"/>
</dbReference>
<dbReference type="CDD" id="cd00082">
    <property type="entry name" value="HisKA"/>
    <property type="match status" value="1"/>
</dbReference>
<dbReference type="InterPro" id="IPR011006">
    <property type="entry name" value="CheY-like_superfamily"/>
</dbReference>
<dbReference type="SMART" id="SM00388">
    <property type="entry name" value="HisKA"/>
    <property type="match status" value="1"/>
</dbReference>
<evidence type="ECO:0000256" key="8">
    <source>
        <dbReference type="PROSITE-ProRule" id="PRU00169"/>
    </source>
</evidence>
<feature type="transmembrane region" description="Helical" evidence="9">
    <location>
        <begin position="12"/>
        <end position="32"/>
    </location>
</feature>
<evidence type="ECO:0000256" key="4">
    <source>
        <dbReference type="ARBA" id="ARBA00022553"/>
    </source>
</evidence>
<organism evidence="12 13">
    <name type="scientific">Blautia wexlerae</name>
    <dbReference type="NCBI Taxonomy" id="418240"/>
    <lineage>
        <taxon>Bacteria</taxon>
        <taxon>Bacillati</taxon>
        <taxon>Bacillota</taxon>
        <taxon>Clostridia</taxon>
        <taxon>Lachnospirales</taxon>
        <taxon>Lachnospiraceae</taxon>
        <taxon>Blautia</taxon>
    </lineage>
</organism>
<dbReference type="EC" id="2.7.13.3" evidence="2"/>
<proteinExistence type="predicted"/>
<feature type="modified residue" description="4-aspartylphosphate" evidence="8">
    <location>
        <position position="648"/>
    </location>
</feature>
<dbReference type="Pfam" id="PF00072">
    <property type="entry name" value="Response_reg"/>
    <property type="match status" value="1"/>
</dbReference>
<name>A0A173XF68_9FIRM</name>
<dbReference type="Gene3D" id="3.30.565.10">
    <property type="entry name" value="Histidine kinase-like ATPase, C-terminal domain"/>
    <property type="match status" value="1"/>
</dbReference>
<keyword evidence="5" id="KW-0418">Kinase</keyword>
<gene>
    <name evidence="12" type="primary">rpfC_1</name>
    <name evidence="12" type="ORF">ERS852478_00274</name>
</gene>
<feature type="domain" description="Histidine kinase" evidence="10">
    <location>
        <begin position="350"/>
        <end position="574"/>
    </location>
</feature>
<dbReference type="Pfam" id="PF00512">
    <property type="entry name" value="HisKA"/>
    <property type="match status" value="1"/>
</dbReference>
<feature type="transmembrane region" description="Helical" evidence="9">
    <location>
        <begin position="286"/>
        <end position="309"/>
    </location>
</feature>
<dbReference type="SUPFAM" id="SSF52172">
    <property type="entry name" value="CheY-like"/>
    <property type="match status" value="1"/>
</dbReference>
<dbReference type="CDD" id="cd17546">
    <property type="entry name" value="REC_hyHK_CKI1_RcsC-like"/>
    <property type="match status" value="1"/>
</dbReference>
<dbReference type="AlphaFoldDB" id="A0A173XF68"/>
<evidence type="ECO:0000256" key="6">
    <source>
        <dbReference type="ARBA" id="ARBA00023012"/>
    </source>
</evidence>
<dbReference type="SUPFAM" id="SSF55874">
    <property type="entry name" value="ATPase domain of HSP90 chaperone/DNA topoisomerase II/histidine kinase"/>
    <property type="match status" value="1"/>
</dbReference>
<dbReference type="InterPro" id="IPR005467">
    <property type="entry name" value="His_kinase_dom"/>
</dbReference>
<keyword evidence="12" id="KW-0808">Transferase</keyword>
<accession>A0A173XF68</accession>
<feature type="domain" description="Response regulatory" evidence="11">
    <location>
        <begin position="596"/>
        <end position="717"/>
    </location>
</feature>
<comment type="function">
    <text evidence="7">May play the central regulatory role in sporulation. It may be an element of the effector pathway responsible for the activation of sporulation genes in response to nutritional stress. Spo0A may act in concert with spo0H (a sigma factor) to control the expression of some genes that are critical to the sporulation process.</text>
</comment>
<dbReference type="InterPro" id="IPR001789">
    <property type="entry name" value="Sig_transdc_resp-reg_receiver"/>
</dbReference>
<evidence type="ECO:0000256" key="1">
    <source>
        <dbReference type="ARBA" id="ARBA00000085"/>
    </source>
</evidence>
<dbReference type="SUPFAM" id="SSF47384">
    <property type="entry name" value="Homodimeric domain of signal transducing histidine kinase"/>
    <property type="match status" value="1"/>
</dbReference>
<keyword evidence="9" id="KW-0472">Membrane</keyword>
<dbReference type="InterPro" id="IPR003594">
    <property type="entry name" value="HATPase_dom"/>
</dbReference>
<dbReference type="EMBL" id="CYZN01000002">
    <property type="protein sequence ID" value="CUN49557.1"/>
    <property type="molecule type" value="Genomic_DNA"/>
</dbReference>
<evidence type="ECO:0000313" key="12">
    <source>
        <dbReference type="EMBL" id="CUN49557.1"/>
    </source>
</evidence>
<dbReference type="Proteomes" id="UP000095431">
    <property type="component" value="Unassembled WGS sequence"/>
</dbReference>
<keyword evidence="9" id="KW-0812">Transmembrane</keyword>
<dbReference type="PROSITE" id="PS50109">
    <property type="entry name" value="HIS_KIN"/>
    <property type="match status" value="1"/>
</dbReference>
<sequence length="725" mass="82514">MDIKRKKKEKRIQLFGGLIGICVAVVSLFYFFHTEKAEAEKRMVEIVNYVKVQCSTYTHYNESSESKSLLRAIESARQMSTNIDMEIENGGHLSQEFLKENLQTLWVDGILVLDAVGKTDCEYSMDESLTGEITAYLQKDIIMDFAGYEERSYSERFTREDGSYIDIAACARKDAPGIVAIYYYTPPEFARNYTLTIQGLLNGYSIQKDGTVIVADDGIVVASNDESLLGQNTADNEVVQAMKKHTDSQHIYHLRKEGTGCYGIMLKQRDYYIYAYLPDTEVFRNLPLSVTAVVFLYLLIFGIFCFWGYRADLAHRKQEQEKDEKYKAELLRAAKKAEAANEAKTEFLQRMSHDIRTPINGICGMIDVADHYAEDMKKQTECRAKIKEASHLLLELINEVLDMSKLESDEVILEEIPFNLNSISEEILGVIEQMATEQNIRILWEEKEVTHWNLIGSPVHVKRILMNILSNAVKYNKENGYVYISCREIPSEQTAMTTLEFVCRDTGIGMTEAFQKRIFEPFAQEHAGSRTKFAGTGLGMPITKKLVEKMGGTISFESKEGIGTTFLIRIPFRIDTDRKDRTEAEEKTETSIQGLHVLLTEDNELNMEIAEFVLQNEGTVVTKAWNGQEAVDIFRKSSPGEFDVILMDIMMPVMNGYEAAKMIRSLDREDAKVIPIIAMTANAFIEDRMRAKEAGMDEHIAKPVDGKLLVKVINELVKHNQREQL</sequence>
<evidence type="ECO:0000256" key="2">
    <source>
        <dbReference type="ARBA" id="ARBA00012438"/>
    </source>
</evidence>
<dbReference type="InterPro" id="IPR003661">
    <property type="entry name" value="HisK_dim/P_dom"/>
</dbReference>
<dbReference type="CDD" id="cd18774">
    <property type="entry name" value="PDC2_HK_sensor"/>
    <property type="match status" value="1"/>
</dbReference>
<dbReference type="SMART" id="SM00387">
    <property type="entry name" value="HATPase_c"/>
    <property type="match status" value="1"/>
</dbReference>
<evidence type="ECO:0000259" key="11">
    <source>
        <dbReference type="PROSITE" id="PS50110"/>
    </source>
</evidence>
<dbReference type="InterPro" id="IPR036097">
    <property type="entry name" value="HisK_dim/P_sf"/>
</dbReference>
<dbReference type="PROSITE" id="PS50110">
    <property type="entry name" value="RESPONSE_REGULATORY"/>
    <property type="match status" value="1"/>
</dbReference>
<evidence type="ECO:0000259" key="10">
    <source>
        <dbReference type="PROSITE" id="PS50109"/>
    </source>
</evidence>
<keyword evidence="4 8" id="KW-0597">Phosphoprotein</keyword>
<evidence type="ECO:0000256" key="3">
    <source>
        <dbReference type="ARBA" id="ARBA00018672"/>
    </source>
</evidence>
<evidence type="ECO:0000256" key="9">
    <source>
        <dbReference type="SAM" id="Phobius"/>
    </source>
</evidence>
<comment type="catalytic activity">
    <reaction evidence="1">
        <text>ATP + protein L-histidine = ADP + protein N-phospho-L-histidine.</text>
        <dbReference type="EC" id="2.7.13.3"/>
    </reaction>
</comment>
<keyword evidence="6" id="KW-0902">Two-component regulatory system</keyword>
<evidence type="ECO:0000313" key="13">
    <source>
        <dbReference type="Proteomes" id="UP000095431"/>
    </source>
</evidence>